<gene>
    <name evidence="3" type="primary">CG055</name>
    <name evidence="3" type="ORF">g.7342</name>
</gene>
<dbReference type="GO" id="GO:0005739">
    <property type="term" value="C:mitochondrion"/>
    <property type="evidence" value="ECO:0007669"/>
    <property type="project" value="TreeGrafter"/>
</dbReference>
<sequence length="112" mass="13219">MAIGYTSNLSLLRSIHRELKYILKGPKSKDVSTTKDPSLRHMLNLMRENQVTEKRFCRPKDHYKYFAETYLTYLKSSRLEDELVHKHFHKGERSIRDSARLVGLELPKLNNS</sequence>
<name>A0A6G1SMI7_9ACAR</name>
<dbReference type="AlphaFoldDB" id="A0A6G1SMI7"/>
<evidence type="ECO:0000256" key="2">
    <source>
        <dbReference type="ARBA" id="ARBA00013846"/>
    </source>
</evidence>
<proteinExistence type="inferred from homology"/>
<dbReference type="PANTHER" id="PTHR31716:SF1">
    <property type="entry name" value="PROTEIN FMC1 HOMOLOG"/>
    <property type="match status" value="1"/>
</dbReference>
<reference evidence="3" key="1">
    <citation type="submission" date="2018-10" db="EMBL/GenBank/DDBJ databases">
        <title>Transcriptome assembly of Aceria tosichella (Wheat curl mite) Type 2.</title>
        <authorList>
            <person name="Scully E.D."/>
            <person name="Geib S.M."/>
            <person name="Palmer N.A."/>
            <person name="Gupta A.K."/>
            <person name="Sarath G."/>
            <person name="Tatineni S."/>
        </authorList>
    </citation>
    <scope>NUCLEOTIDE SEQUENCE</scope>
    <source>
        <strain evidence="3">LincolnNE</strain>
    </source>
</reference>
<evidence type="ECO:0000256" key="1">
    <source>
        <dbReference type="ARBA" id="ARBA00009058"/>
    </source>
</evidence>
<protein>
    <recommendedName>
        <fullName evidence="2">Protein FMC1 homolog</fullName>
    </recommendedName>
</protein>
<dbReference type="InterPro" id="IPR037667">
    <property type="entry name" value="FMC1_homologue"/>
</dbReference>
<comment type="similarity">
    <text evidence="1">Belongs to the FMC1 family.</text>
</comment>
<organism evidence="3">
    <name type="scientific">Aceria tosichella</name>
    <name type="common">wheat curl mite</name>
    <dbReference type="NCBI Taxonomy" id="561515"/>
    <lineage>
        <taxon>Eukaryota</taxon>
        <taxon>Metazoa</taxon>
        <taxon>Ecdysozoa</taxon>
        <taxon>Arthropoda</taxon>
        <taxon>Chelicerata</taxon>
        <taxon>Arachnida</taxon>
        <taxon>Acari</taxon>
        <taxon>Acariformes</taxon>
        <taxon>Trombidiformes</taxon>
        <taxon>Prostigmata</taxon>
        <taxon>Eupodina</taxon>
        <taxon>Eriophyoidea</taxon>
        <taxon>Eriophyidae</taxon>
        <taxon>Eriophyinae</taxon>
        <taxon>Aceriini</taxon>
        <taxon>Aceria</taxon>
    </lineage>
</organism>
<evidence type="ECO:0000313" key="3">
    <source>
        <dbReference type="EMBL" id="MDE51589.1"/>
    </source>
</evidence>
<accession>A0A6G1SMI7</accession>
<dbReference type="EMBL" id="GGYP01006818">
    <property type="protein sequence ID" value="MDE51589.1"/>
    <property type="molecule type" value="Transcribed_RNA"/>
</dbReference>
<dbReference type="PANTHER" id="PTHR31716">
    <property type="entry name" value="PROTEIN FMC1 HOMOLOG"/>
    <property type="match status" value="1"/>
</dbReference>